<accession>A0AAD9MXG6</accession>
<feature type="transmembrane region" description="Helical" evidence="7">
    <location>
        <begin position="129"/>
        <end position="159"/>
    </location>
</feature>
<dbReference type="InterPro" id="IPR051072">
    <property type="entry name" value="CACNG_subunit"/>
</dbReference>
<evidence type="ECO:0000256" key="2">
    <source>
        <dbReference type="ARBA" id="ARBA00007111"/>
    </source>
</evidence>
<evidence type="ECO:0000256" key="6">
    <source>
        <dbReference type="SAM" id="MobiDB-lite"/>
    </source>
</evidence>
<feature type="compositionally biased region" description="Polar residues" evidence="6">
    <location>
        <begin position="195"/>
        <end position="205"/>
    </location>
</feature>
<feature type="transmembrane region" description="Helical" evidence="7">
    <location>
        <begin position="5"/>
        <end position="23"/>
    </location>
</feature>
<dbReference type="PANTHER" id="PTHR12107">
    <property type="entry name" value="VOLTAGE-DEPENDENT CALCIUM CHANNEL GAMMA SUBUNIT"/>
    <property type="match status" value="1"/>
</dbReference>
<dbReference type="PANTHER" id="PTHR12107:SF0">
    <property type="entry name" value="STARGAZIN (MAMMALIAN CALCIUM CHANNEL) HOMOLOG"/>
    <property type="match status" value="1"/>
</dbReference>
<dbReference type="GO" id="GO:0019226">
    <property type="term" value="P:transmission of nerve impulse"/>
    <property type="evidence" value="ECO:0007669"/>
    <property type="project" value="TreeGrafter"/>
</dbReference>
<feature type="transmembrane region" description="Helical" evidence="7">
    <location>
        <begin position="43"/>
        <end position="64"/>
    </location>
</feature>
<evidence type="ECO:0000256" key="5">
    <source>
        <dbReference type="ARBA" id="ARBA00023136"/>
    </source>
</evidence>
<evidence type="ECO:0000313" key="9">
    <source>
        <dbReference type="Proteomes" id="UP001208570"/>
    </source>
</evidence>
<dbReference type="Gene3D" id="1.20.140.150">
    <property type="match status" value="1"/>
</dbReference>
<dbReference type="InterPro" id="IPR004031">
    <property type="entry name" value="PMP22/EMP/MP20/Claudin"/>
</dbReference>
<evidence type="ECO:0000256" key="1">
    <source>
        <dbReference type="ARBA" id="ARBA00004141"/>
    </source>
</evidence>
<evidence type="ECO:0000313" key="8">
    <source>
        <dbReference type="EMBL" id="KAK2149392.1"/>
    </source>
</evidence>
<evidence type="ECO:0000256" key="7">
    <source>
        <dbReference type="SAM" id="Phobius"/>
    </source>
</evidence>
<dbReference type="GO" id="GO:0098839">
    <property type="term" value="C:postsynaptic density membrane"/>
    <property type="evidence" value="ECO:0007669"/>
    <property type="project" value="TreeGrafter"/>
</dbReference>
<comment type="subcellular location">
    <subcellularLocation>
        <location evidence="1">Membrane</location>
        <topology evidence="1">Multi-pass membrane protein</topology>
    </subcellularLocation>
</comment>
<keyword evidence="4 7" id="KW-1133">Transmembrane helix</keyword>
<evidence type="ECO:0000256" key="4">
    <source>
        <dbReference type="ARBA" id="ARBA00022989"/>
    </source>
</evidence>
<dbReference type="GO" id="GO:0098943">
    <property type="term" value="P:neurotransmitter receptor transport, postsynaptic endosome to lysosome"/>
    <property type="evidence" value="ECO:0007669"/>
    <property type="project" value="TreeGrafter"/>
</dbReference>
<dbReference type="GO" id="GO:0098970">
    <property type="term" value="P:postsynaptic neurotransmitter receptor diffusion trapping"/>
    <property type="evidence" value="ECO:0007669"/>
    <property type="project" value="TreeGrafter"/>
</dbReference>
<dbReference type="EMBL" id="JAODUP010000454">
    <property type="protein sequence ID" value="KAK2149392.1"/>
    <property type="molecule type" value="Genomic_DNA"/>
</dbReference>
<comment type="caution">
    <text evidence="8">The sequence shown here is derived from an EMBL/GenBank/DDBJ whole genome shotgun (WGS) entry which is preliminary data.</text>
</comment>
<dbReference type="GO" id="GO:0032281">
    <property type="term" value="C:AMPA glutamate receptor complex"/>
    <property type="evidence" value="ECO:0007669"/>
    <property type="project" value="TreeGrafter"/>
</dbReference>
<dbReference type="AlphaFoldDB" id="A0AAD9MXG6"/>
<dbReference type="Pfam" id="PF13903">
    <property type="entry name" value="Claudin_2"/>
    <property type="match status" value="1"/>
</dbReference>
<comment type="similarity">
    <text evidence="2">Belongs to the PMP-22/EMP/MP20 family. CACNG subfamily.</text>
</comment>
<evidence type="ECO:0000256" key="3">
    <source>
        <dbReference type="ARBA" id="ARBA00022692"/>
    </source>
</evidence>
<proteinExistence type="inferred from homology"/>
<keyword evidence="9" id="KW-1185">Reference proteome</keyword>
<dbReference type="GO" id="GO:0051968">
    <property type="term" value="P:positive regulation of synaptic transmission, glutamatergic"/>
    <property type="evidence" value="ECO:0007669"/>
    <property type="project" value="TreeGrafter"/>
</dbReference>
<dbReference type="GO" id="GO:0005245">
    <property type="term" value="F:voltage-gated calcium channel activity"/>
    <property type="evidence" value="ECO:0007669"/>
    <property type="project" value="TreeGrafter"/>
</dbReference>
<protein>
    <submittedName>
        <fullName evidence="8">Uncharacterized protein</fullName>
    </submittedName>
</protein>
<sequence length="205" mass="22307">MRECVYLVPGMAPVCAVISYSQLGERVQGADTTWSILRAMRKASPVFVISLVLLIIAFTLSTLGNAKRDGKTISGAVFYIFSGTVHHVIGGSIYSSALILAVAVILYISAVNDEVSHRKKPASSDSPQFLYRYGWAFFCAGGTFVFSMVASVTNITLYLKRYSRLEDMVVIIPGLHSKSNYDFSKVSSEDEPDTASGSQNPTIIL</sequence>
<dbReference type="GO" id="GO:0016247">
    <property type="term" value="F:channel regulator activity"/>
    <property type="evidence" value="ECO:0007669"/>
    <property type="project" value="TreeGrafter"/>
</dbReference>
<dbReference type="Proteomes" id="UP001208570">
    <property type="component" value="Unassembled WGS sequence"/>
</dbReference>
<feature type="transmembrane region" description="Helical" evidence="7">
    <location>
        <begin position="76"/>
        <end position="109"/>
    </location>
</feature>
<organism evidence="8 9">
    <name type="scientific">Paralvinella palmiformis</name>
    <dbReference type="NCBI Taxonomy" id="53620"/>
    <lineage>
        <taxon>Eukaryota</taxon>
        <taxon>Metazoa</taxon>
        <taxon>Spiralia</taxon>
        <taxon>Lophotrochozoa</taxon>
        <taxon>Annelida</taxon>
        <taxon>Polychaeta</taxon>
        <taxon>Sedentaria</taxon>
        <taxon>Canalipalpata</taxon>
        <taxon>Terebellida</taxon>
        <taxon>Terebelliformia</taxon>
        <taxon>Alvinellidae</taxon>
        <taxon>Paralvinella</taxon>
    </lineage>
</organism>
<gene>
    <name evidence="8" type="ORF">LSH36_454g02016</name>
</gene>
<name>A0AAD9MXG6_9ANNE</name>
<keyword evidence="3 7" id="KW-0812">Transmembrane</keyword>
<feature type="region of interest" description="Disordered" evidence="6">
    <location>
        <begin position="184"/>
        <end position="205"/>
    </location>
</feature>
<dbReference type="InterPro" id="IPR008368">
    <property type="entry name" value="VDCC_gsu"/>
</dbReference>
<dbReference type="GO" id="GO:0099590">
    <property type="term" value="P:neurotransmitter receptor internalization"/>
    <property type="evidence" value="ECO:0007669"/>
    <property type="project" value="TreeGrafter"/>
</dbReference>
<dbReference type="PRINTS" id="PR01792">
    <property type="entry name" value="VDCCGAMMA"/>
</dbReference>
<reference evidence="8" key="1">
    <citation type="journal article" date="2023" name="Mol. Biol. Evol.">
        <title>Third-Generation Sequencing Reveals the Adaptive Role of the Epigenome in Three Deep-Sea Polychaetes.</title>
        <authorList>
            <person name="Perez M."/>
            <person name="Aroh O."/>
            <person name="Sun Y."/>
            <person name="Lan Y."/>
            <person name="Juniper S.K."/>
            <person name="Young C.R."/>
            <person name="Angers B."/>
            <person name="Qian P.Y."/>
        </authorList>
    </citation>
    <scope>NUCLEOTIDE SEQUENCE</scope>
    <source>
        <strain evidence="8">P08H-3</strain>
    </source>
</reference>
<keyword evidence="5 7" id="KW-0472">Membrane</keyword>